<evidence type="ECO:0000313" key="4">
    <source>
        <dbReference type="Ensembl" id="ENSCPVP00000025272.1"/>
    </source>
</evidence>
<accession>A0A8U8ASP9</accession>
<dbReference type="InterPro" id="IPR036390">
    <property type="entry name" value="WH_DNA-bd_sf"/>
</dbReference>
<dbReference type="Ensembl" id="ENSCPVT00000028330.1">
    <property type="protein sequence ID" value="ENSCPVP00000025272.1"/>
    <property type="gene ID" value="ENSCPVG00000018254.1"/>
</dbReference>
<reference evidence="4" key="3">
    <citation type="submission" date="2025-09" db="UniProtKB">
        <authorList>
            <consortium name="Ensembl"/>
        </authorList>
    </citation>
    <scope>IDENTIFICATION</scope>
</reference>
<sequence length="77" mass="8270">AAAGSGGRDRRKQHLRGPGTATRRALRTIEEPRAVGTDQGGGRELTPQGQQDPQRIAEQVATVKNACFMLGFSQILK</sequence>
<dbReference type="InterPro" id="IPR036388">
    <property type="entry name" value="WH-like_DNA-bd_sf"/>
</dbReference>
<dbReference type="Gene3D" id="1.10.10.10">
    <property type="entry name" value="Winged helix-like DNA-binding domain superfamily/Winged helix DNA-binding domain"/>
    <property type="match status" value="1"/>
</dbReference>
<protein>
    <submittedName>
        <fullName evidence="4">Uncharacterized protein</fullName>
    </submittedName>
</protein>
<dbReference type="Proteomes" id="UP000694382">
    <property type="component" value="Chromosome 1"/>
</dbReference>
<name>A0A8U8ASP9_GEOPR</name>
<dbReference type="GO" id="GO:0005840">
    <property type="term" value="C:ribosome"/>
    <property type="evidence" value="ECO:0007669"/>
    <property type="project" value="UniProtKB-KW"/>
</dbReference>
<reference evidence="4" key="1">
    <citation type="submission" date="2020-02" db="EMBL/GenBank/DDBJ databases">
        <authorList>
            <person name="Enbody D E."/>
            <person name="Pettersson E M."/>
        </authorList>
    </citation>
    <scope>NUCLEOTIDE SEQUENCE [LARGE SCALE GENOMIC DNA]</scope>
</reference>
<keyword evidence="3" id="KW-0687">Ribonucleoprotein</keyword>
<evidence type="ECO:0000256" key="2">
    <source>
        <dbReference type="ARBA" id="ARBA00022980"/>
    </source>
</evidence>
<dbReference type="GO" id="GO:0003735">
    <property type="term" value="F:structural constituent of ribosome"/>
    <property type="evidence" value="ECO:0007669"/>
    <property type="project" value="InterPro"/>
</dbReference>
<evidence type="ECO:0000256" key="1">
    <source>
        <dbReference type="ARBA" id="ARBA00010014"/>
    </source>
</evidence>
<reference evidence="4" key="2">
    <citation type="submission" date="2025-08" db="UniProtKB">
        <authorList>
            <consortium name="Ensembl"/>
        </authorList>
    </citation>
    <scope>IDENTIFICATION</scope>
</reference>
<proteinExistence type="inferred from homology"/>
<organism evidence="4 5">
    <name type="scientific">Geospiza parvula</name>
    <name type="common">Small tree-finch</name>
    <name type="synonym">Camarhynchus parvulus</name>
    <dbReference type="NCBI Taxonomy" id="87175"/>
    <lineage>
        <taxon>Eukaryota</taxon>
        <taxon>Metazoa</taxon>
        <taxon>Chordata</taxon>
        <taxon>Craniata</taxon>
        <taxon>Vertebrata</taxon>
        <taxon>Euteleostomi</taxon>
        <taxon>Archelosauria</taxon>
        <taxon>Archosauria</taxon>
        <taxon>Dinosauria</taxon>
        <taxon>Saurischia</taxon>
        <taxon>Theropoda</taxon>
        <taxon>Coelurosauria</taxon>
        <taxon>Aves</taxon>
        <taxon>Neognathae</taxon>
        <taxon>Neoaves</taxon>
        <taxon>Telluraves</taxon>
        <taxon>Australaves</taxon>
        <taxon>Passeriformes</taxon>
        <taxon>Thraupidae</taxon>
        <taxon>Camarhynchus</taxon>
    </lineage>
</organism>
<dbReference type="AlphaFoldDB" id="A0A8U8ASP9"/>
<dbReference type="InterPro" id="IPR001266">
    <property type="entry name" value="Ribosomal_eS19"/>
</dbReference>
<dbReference type="GO" id="GO:1990904">
    <property type="term" value="C:ribonucleoprotein complex"/>
    <property type="evidence" value="ECO:0007669"/>
    <property type="project" value="UniProtKB-KW"/>
</dbReference>
<dbReference type="SUPFAM" id="SSF46785">
    <property type="entry name" value="Winged helix' DNA-binding domain"/>
    <property type="match status" value="1"/>
</dbReference>
<keyword evidence="5" id="KW-1185">Reference proteome</keyword>
<evidence type="ECO:0000313" key="5">
    <source>
        <dbReference type="Proteomes" id="UP000694382"/>
    </source>
</evidence>
<dbReference type="GO" id="GO:0006412">
    <property type="term" value="P:translation"/>
    <property type="evidence" value="ECO:0007669"/>
    <property type="project" value="InterPro"/>
</dbReference>
<dbReference type="Pfam" id="PF01090">
    <property type="entry name" value="Ribosomal_S19e"/>
    <property type="match status" value="1"/>
</dbReference>
<evidence type="ECO:0000256" key="3">
    <source>
        <dbReference type="ARBA" id="ARBA00023274"/>
    </source>
</evidence>
<keyword evidence="2" id="KW-0689">Ribosomal protein</keyword>
<comment type="similarity">
    <text evidence="1">Belongs to the eukaryotic ribosomal protein eS19 family.</text>
</comment>